<accession>A0A328E6U1</accession>
<evidence type="ECO:0000256" key="3">
    <source>
        <dbReference type="PROSITE-ProRule" id="PRU00708"/>
    </source>
</evidence>
<keyword evidence="2" id="KW-0677">Repeat</keyword>
<dbReference type="AlphaFoldDB" id="A0A328E6U1"/>
<dbReference type="InterPro" id="IPR050667">
    <property type="entry name" value="PPR-containing_protein"/>
</dbReference>
<feature type="repeat" description="PPR" evidence="3">
    <location>
        <begin position="332"/>
        <end position="366"/>
    </location>
</feature>
<feature type="repeat" description="PPR" evidence="3">
    <location>
        <begin position="194"/>
        <end position="228"/>
    </location>
</feature>
<dbReference type="Pfam" id="PF13041">
    <property type="entry name" value="PPR_2"/>
    <property type="match status" value="3"/>
</dbReference>
<keyword evidence="5" id="KW-1185">Reference proteome</keyword>
<name>A0A328E6U1_9ASTE</name>
<evidence type="ECO:0000313" key="4">
    <source>
        <dbReference type="EMBL" id="RAL53280.1"/>
    </source>
</evidence>
<dbReference type="InterPro" id="IPR002885">
    <property type="entry name" value="PPR_rpt"/>
</dbReference>
<dbReference type="PANTHER" id="PTHR47939:SF13">
    <property type="entry name" value="OS03G0201400 PROTEIN"/>
    <property type="match status" value="1"/>
</dbReference>
<comment type="caution">
    <text evidence="4">The sequence shown here is derived from an EMBL/GenBank/DDBJ whole genome shotgun (WGS) entry which is preliminary data.</text>
</comment>
<dbReference type="Proteomes" id="UP000249390">
    <property type="component" value="Unassembled WGS sequence"/>
</dbReference>
<comment type="similarity">
    <text evidence="1">Belongs to the PPR family. P subfamily.</text>
</comment>
<organism evidence="4 5">
    <name type="scientific">Cuscuta australis</name>
    <dbReference type="NCBI Taxonomy" id="267555"/>
    <lineage>
        <taxon>Eukaryota</taxon>
        <taxon>Viridiplantae</taxon>
        <taxon>Streptophyta</taxon>
        <taxon>Embryophyta</taxon>
        <taxon>Tracheophyta</taxon>
        <taxon>Spermatophyta</taxon>
        <taxon>Magnoliopsida</taxon>
        <taxon>eudicotyledons</taxon>
        <taxon>Gunneridae</taxon>
        <taxon>Pentapetalae</taxon>
        <taxon>asterids</taxon>
        <taxon>lamiids</taxon>
        <taxon>Solanales</taxon>
        <taxon>Convolvulaceae</taxon>
        <taxon>Cuscuteae</taxon>
        <taxon>Cuscuta</taxon>
        <taxon>Cuscuta subgen. Grammica</taxon>
        <taxon>Cuscuta sect. Cleistogrammica</taxon>
    </lineage>
</organism>
<dbReference type="NCBIfam" id="TIGR00756">
    <property type="entry name" value="PPR"/>
    <property type="match status" value="4"/>
</dbReference>
<gene>
    <name evidence="4" type="ORF">DM860_006952</name>
</gene>
<dbReference type="Gene3D" id="1.25.40.10">
    <property type="entry name" value="Tetratricopeptide repeat domain"/>
    <property type="match status" value="3"/>
</dbReference>
<dbReference type="PROSITE" id="PS51375">
    <property type="entry name" value="PPR"/>
    <property type="match status" value="2"/>
</dbReference>
<dbReference type="Pfam" id="PF12854">
    <property type="entry name" value="PPR_1"/>
    <property type="match status" value="1"/>
</dbReference>
<evidence type="ECO:0000313" key="5">
    <source>
        <dbReference type="Proteomes" id="UP000249390"/>
    </source>
</evidence>
<evidence type="ECO:0008006" key="6">
    <source>
        <dbReference type="Google" id="ProtNLM"/>
    </source>
</evidence>
<evidence type="ECO:0000256" key="1">
    <source>
        <dbReference type="ARBA" id="ARBA00007626"/>
    </source>
</evidence>
<sequence>MTKLALNSLLSPPKLHKSLRASVWPKMESKRSVLSSAFFFFNKFSRRRLSVSPSPLMPGKMAAETGTSSPSSLSSLRSFHSIPQIVSSSDQNHVNSGYDISSVHDLDHAHVLFDQMLSSRPLPCIILFNRLLSRIVKMKHYWAVVSIFKEMLIRGIPVDTYTLNILIDAFCRSNRVDCGFCVIGMFFKSGIGFSAVTYNTLIKTLCLNDKIAEAVELFRMFVRDNSCEVDNLTSVLQGLFLVGQFDDALNIFQNMQLSGHAPNFHTYCVLLTGLCDNGHIGKAMSVYSKLSSNESGSHVFGSIIIDGLCKMGLLNIARGILSNLFFKGQYLNKYTYTAMMNGLCQGGFVHKALELLRRMGEIGCEPDSITYNVILQEFVRAKKLDEILLPNA</sequence>
<proteinExistence type="inferred from homology"/>
<dbReference type="PANTHER" id="PTHR47939">
    <property type="entry name" value="MEMBRANE-ASSOCIATED SALT-INDUCIBLE PROTEIN-LIKE"/>
    <property type="match status" value="1"/>
</dbReference>
<evidence type="ECO:0000256" key="2">
    <source>
        <dbReference type="ARBA" id="ARBA00022737"/>
    </source>
</evidence>
<protein>
    <recommendedName>
        <fullName evidence="6">Pentacotripeptide-repeat region of PRORP domain-containing protein</fullName>
    </recommendedName>
</protein>
<reference evidence="4 5" key="1">
    <citation type="submission" date="2018-06" db="EMBL/GenBank/DDBJ databases">
        <title>The Genome of Cuscuta australis (Dodder) Provides Insight into the Evolution of Plant Parasitism.</title>
        <authorList>
            <person name="Liu H."/>
        </authorList>
    </citation>
    <scope>NUCLEOTIDE SEQUENCE [LARGE SCALE GENOMIC DNA]</scope>
    <source>
        <strain evidence="5">cv. Yunnan</strain>
        <tissue evidence="4">Vines</tissue>
    </source>
</reference>
<dbReference type="InterPro" id="IPR011990">
    <property type="entry name" value="TPR-like_helical_dom_sf"/>
</dbReference>
<dbReference type="EMBL" id="NQVE01000027">
    <property type="protein sequence ID" value="RAL53280.1"/>
    <property type="molecule type" value="Genomic_DNA"/>
</dbReference>